<dbReference type="Proteomes" id="UP000014071">
    <property type="component" value="Unassembled WGS sequence"/>
</dbReference>
<organism evidence="1 2">
    <name type="scientific">Pseudozyma hubeiensis (strain SY62)</name>
    <name type="common">Yeast</name>
    <dbReference type="NCBI Taxonomy" id="1305764"/>
    <lineage>
        <taxon>Eukaryota</taxon>
        <taxon>Fungi</taxon>
        <taxon>Dikarya</taxon>
        <taxon>Basidiomycota</taxon>
        <taxon>Ustilaginomycotina</taxon>
        <taxon>Ustilaginomycetes</taxon>
        <taxon>Ustilaginales</taxon>
        <taxon>Ustilaginaceae</taxon>
        <taxon>Pseudozyma</taxon>
    </lineage>
</organism>
<name>R9P7L1_PSEHS</name>
<reference evidence="2" key="1">
    <citation type="journal article" date="2013" name="Genome Announc.">
        <title>Draft genome sequence of the basidiomycetous yeast-like fungus Pseudozyma hubeiensis SY62, which produces an abundant amount of the biosurfactant mannosylerythritol lipids.</title>
        <authorList>
            <person name="Konishi M."/>
            <person name="Hatada Y."/>
            <person name="Horiuchi J."/>
        </authorList>
    </citation>
    <scope>NUCLEOTIDE SEQUENCE [LARGE SCALE GENOMIC DNA]</scope>
    <source>
        <strain evidence="2">SY62</strain>
    </source>
</reference>
<dbReference type="AlphaFoldDB" id="R9P7L1"/>
<dbReference type="GeneID" id="24106971"/>
<proteinExistence type="predicted"/>
<evidence type="ECO:0000313" key="1">
    <source>
        <dbReference type="EMBL" id="GAC94105.1"/>
    </source>
</evidence>
<accession>R9P7L1</accession>
<keyword evidence="2" id="KW-1185">Reference proteome</keyword>
<dbReference type="HOGENOM" id="CLU_2723291_0_0_1"/>
<dbReference type="EMBL" id="DF238782">
    <property type="protein sequence ID" value="GAC94105.1"/>
    <property type="molecule type" value="Genomic_DNA"/>
</dbReference>
<protein>
    <submittedName>
        <fullName evidence="1">Uncharacterized protein</fullName>
    </submittedName>
</protein>
<sequence>MGGLYREHESPIGSMEEIRKIELDEIHVRVSDERNVFCRVRLVISDDGTNLADPKRPIRTVNRIVNRVSFGT</sequence>
<evidence type="ECO:0000313" key="2">
    <source>
        <dbReference type="Proteomes" id="UP000014071"/>
    </source>
</evidence>
<dbReference type="RefSeq" id="XP_012187692.1">
    <property type="nucleotide sequence ID" value="XM_012332302.1"/>
</dbReference>
<gene>
    <name evidence="1" type="ORF">PHSY_001674</name>
</gene>